<feature type="signal peptide" evidence="2">
    <location>
        <begin position="1"/>
        <end position="19"/>
    </location>
</feature>
<dbReference type="Pfam" id="PF07537">
    <property type="entry name" value="CamS"/>
    <property type="match status" value="1"/>
</dbReference>
<dbReference type="PROSITE" id="PS51257">
    <property type="entry name" value="PROKAR_LIPOPROTEIN"/>
    <property type="match status" value="1"/>
</dbReference>
<dbReference type="Gene3D" id="3.10.570.10">
    <property type="entry name" value="sex pheromone staph- cam373 precursor domain"/>
    <property type="match status" value="1"/>
</dbReference>
<evidence type="ECO:0000313" key="4">
    <source>
        <dbReference type="Proteomes" id="UP000501830"/>
    </source>
</evidence>
<dbReference type="EMBL" id="CP049889">
    <property type="protein sequence ID" value="QIK52675.1"/>
    <property type="molecule type" value="Genomic_DNA"/>
</dbReference>
<dbReference type="AlphaFoldDB" id="A0A6G7WK89"/>
<organism evidence="3 4">
    <name type="scientific">Jeotgalibaca porci</name>
    <dbReference type="NCBI Taxonomy" id="1868793"/>
    <lineage>
        <taxon>Bacteria</taxon>
        <taxon>Bacillati</taxon>
        <taxon>Bacillota</taxon>
        <taxon>Bacilli</taxon>
        <taxon>Lactobacillales</taxon>
        <taxon>Carnobacteriaceae</taxon>
        <taxon>Jeotgalibaca</taxon>
    </lineage>
</organism>
<dbReference type="PIRSF" id="PIRSF012509">
    <property type="entry name" value="CamS"/>
    <property type="match status" value="1"/>
</dbReference>
<dbReference type="CDD" id="cd13440">
    <property type="entry name" value="CamS_repeat_2"/>
    <property type="match status" value="1"/>
</dbReference>
<dbReference type="KEGG" id="jpo:G7058_04650"/>
<keyword evidence="2" id="KW-0732">Signal</keyword>
<reference evidence="3 4" key="1">
    <citation type="journal article" date="2017" name="Int. J. Syst. Evol. Microbiol.">
        <title>Jeotgalibaca porci sp. nov. and Jeotgalibaca arthritidis sp. nov., isolated from pigs, and emended description of the genus Jeotgalibaca.</title>
        <authorList>
            <person name="Zamora L."/>
            <person name="Perez-Sancho M."/>
            <person name="Dominguez L."/>
            <person name="Fernandez-Garayzabal J.F."/>
            <person name="Vela A.I."/>
        </authorList>
    </citation>
    <scope>NUCLEOTIDE SEQUENCE [LARGE SCALE GENOMIC DNA]</scope>
    <source>
        <strain evidence="3 4">CCUG 69148</strain>
    </source>
</reference>
<feature type="region of interest" description="Disordered" evidence="1">
    <location>
        <begin position="120"/>
        <end position="140"/>
    </location>
</feature>
<dbReference type="CDD" id="cd13441">
    <property type="entry name" value="CamS_repeat_1"/>
    <property type="match status" value="1"/>
</dbReference>
<sequence>MNKVSIKTAIVLTCAGILAACTNLESTVEQQTPQTNNNVVPVKTTSNKLSNAYYRALIVDGVYQTSQNRGVSLELNSSVNMKDFETGLLDVSRSVFSTEEYYFQEGQIISEQTASSWLGRQSEENPDGLNPAGNGATDAESRAPNYLSQIVEQDYMIQTDKGFEIGGIAIGLAMNQIDYYTTKDDKDRIYTHEQKLDLAKVEENAKQYGNKIVERLRQTEGLGSIPIVVGIFVQSPQDSLAGGVYTFEGLSTEGNSVAEWVPRNEKKVLFPSDIESEDASHFANFKNEIQSFFPNLSGVTGVGYYKNSQLHNLEIDIMTQFYGETEIIAFTQHITDAASQYLPQNTQIEIKVESIDGIESFVARDQGTQNFTYHIFD</sequence>
<dbReference type="Proteomes" id="UP000501830">
    <property type="component" value="Chromosome"/>
</dbReference>
<proteinExistence type="predicted"/>
<evidence type="ECO:0000256" key="2">
    <source>
        <dbReference type="SAM" id="SignalP"/>
    </source>
</evidence>
<protein>
    <submittedName>
        <fullName evidence="3">CamS family sex pheromone protein</fullName>
    </submittedName>
</protein>
<dbReference type="InterPro" id="IPR011426">
    <property type="entry name" value="CamS"/>
</dbReference>
<name>A0A6G7WK89_9LACT</name>
<feature type="chain" id="PRO_5038797593" evidence="2">
    <location>
        <begin position="20"/>
        <end position="377"/>
    </location>
</feature>
<gene>
    <name evidence="3" type="ORF">G7058_04650</name>
</gene>
<evidence type="ECO:0000256" key="1">
    <source>
        <dbReference type="SAM" id="MobiDB-lite"/>
    </source>
</evidence>
<evidence type="ECO:0000313" key="3">
    <source>
        <dbReference type="EMBL" id="QIK52675.1"/>
    </source>
</evidence>
<accession>A0A6G7WK89</accession>
<keyword evidence="4" id="KW-1185">Reference proteome</keyword>